<gene>
    <name evidence="3" type="ORF">ACFQ2C_00635</name>
</gene>
<name>A0ABW3RGM5_9SPHI</name>
<comment type="caution">
    <text evidence="3">The sequence shown here is derived from an EMBL/GenBank/DDBJ whole genome shotgun (WGS) entry which is preliminary data.</text>
</comment>
<feature type="domain" description="AB hydrolase-1" evidence="2">
    <location>
        <begin position="28"/>
        <end position="235"/>
    </location>
</feature>
<keyword evidence="3" id="KW-0378">Hydrolase</keyword>
<dbReference type="InterPro" id="IPR000073">
    <property type="entry name" value="AB_hydrolase_1"/>
</dbReference>
<organism evidence="3 4">
    <name type="scientific">Sphingobacterium daejeonense</name>
    <dbReference type="NCBI Taxonomy" id="371142"/>
    <lineage>
        <taxon>Bacteria</taxon>
        <taxon>Pseudomonadati</taxon>
        <taxon>Bacteroidota</taxon>
        <taxon>Sphingobacteriia</taxon>
        <taxon>Sphingobacteriales</taxon>
        <taxon>Sphingobacteriaceae</taxon>
        <taxon>Sphingobacterium</taxon>
    </lineage>
</organism>
<sequence>MMKKFALFLILLLSFPCLNIFAQQPTYVIVHGAWGGSWQFKNTANELEKLGSKVYRVNLTGLGERYHLANADINLSTHIKDVVNTILFERLDSVILIGHSYGGMVVTGVADSIPEKLKKVIYLDAFLPENGESVAAYVEGSPTADIISSPDGEYVFPSWVKDTTAFPRDVPHPLASIKESIVLKNSKRLEIPSTYILTFDPKNGVGKDDFYFFSTRAKKYNWKVIEMEADHNPQINKLDELVKILNNEK</sequence>
<feature type="chain" id="PRO_5046086794" evidence="1">
    <location>
        <begin position="23"/>
        <end position="249"/>
    </location>
</feature>
<dbReference type="RefSeq" id="WP_099369222.1">
    <property type="nucleotide sequence ID" value="NZ_JBHTKY010000001.1"/>
</dbReference>
<protein>
    <submittedName>
        <fullName evidence="3">Alpha/beta fold hydrolase</fullName>
    </submittedName>
</protein>
<proteinExistence type="predicted"/>
<dbReference type="EMBL" id="JBHTKY010000001">
    <property type="protein sequence ID" value="MFD1164102.1"/>
    <property type="molecule type" value="Genomic_DNA"/>
</dbReference>
<dbReference type="Gene3D" id="3.40.50.1820">
    <property type="entry name" value="alpha/beta hydrolase"/>
    <property type="match status" value="1"/>
</dbReference>
<keyword evidence="4" id="KW-1185">Reference proteome</keyword>
<dbReference type="InterPro" id="IPR029058">
    <property type="entry name" value="AB_hydrolase_fold"/>
</dbReference>
<evidence type="ECO:0000259" key="2">
    <source>
        <dbReference type="Pfam" id="PF12697"/>
    </source>
</evidence>
<evidence type="ECO:0000313" key="3">
    <source>
        <dbReference type="EMBL" id="MFD1164102.1"/>
    </source>
</evidence>
<reference evidence="4" key="1">
    <citation type="journal article" date="2019" name="Int. J. Syst. Evol. Microbiol.">
        <title>The Global Catalogue of Microorganisms (GCM) 10K type strain sequencing project: providing services to taxonomists for standard genome sequencing and annotation.</title>
        <authorList>
            <consortium name="The Broad Institute Genomics Platform"/>
            <consortium name="The Broad Institute Genome Sequencing Center for Infectious Disease"/>
            <person name="Wu L."/>
            <person name="Ma J."/>
        </authorList>
    </citation>
    <scope>NUCLEOTIDE SEQUENCE [LARGE SCALE GENOMIC DNA]</scope>
    <source>
        <strain evidence="4">CCUG 52468</strain>
    </source>
</reference>
<dbReference type="PANTHER" id="PTHR37017:SF11">
    <property type="entry name" value="ESTERASE_LIPASE_THIOESTERASE DOMAIN-CONTAINING PROTEIN"/>
    <property type="match status" value="1"/>
</dbReference>
<dbReference type="Proteomes" id="UP001597205">
    <property type="component" value="Unassembled WGS sequence"/>
</dbReference>
<dbReference type="GO" id="GO:0016787">
    <property type="term" value="F:hydrolase activity"/>
    <property type="evidence" value="ECO:0007669"/>
    <property type="project" value="UniProtKB-KW"/>
</dbReference>
<dbReference type="InterPro" id="IPR052897">
    <property type="entry name" value="Sec-Metab_Biosynth_Hydrolase"/>
</dbReference>
<dbReference type="SUPFAM" id="SSF53474">
    <property type="entry name" value="alpha/beta-Hydrolases"/>
    <property type="match status" value="1"/>
</dbReference>
<evidence type="ECO:0000313" key="4">
    <source>
        <dbReference type="Proteomes" id="UP001597205"/>
    </source>
</evidence>
<evidence type="ECO:0000256" key="1">
    <source>
        <dbReference type="SAM" id="SignalP"/>
    </source>
</evidence>
<accession>A0ABW3RGM5</accession>
<dbReference type="Pfam" id="PF12697">
    <property type="entry name" value="Abhydrolase_6"/>
    <property type="match status" value="1"/>
</dbReference>
<feature type="signal peptide" evidence="1">
    <location>
        <begin position="1"/>
        <end position="22"/>
    </location>
</feature>
<dbReference type="PANTHER" id="PTHR37017">
    <property type="entry name" value="AB HYDROLASE-1 DOMAIN-CONTAINING PROTEIN-RELATED"/>
    <property type="match status" value="1"/>
</dbReference>
<keyword evidence="1" id="KW-0732">Signal</keyword>